<feature type="region of interest" description="Disordered" evidence="1">
    <location>
        <begin position="71"/>
        <end position="101"/>
    </location>
</feature>
<keyword evidence="3" id="KW-1185">Reference proteome</keyword>
<organism evidence="2 3">
    <name type="scientific">Daphnia magna</name>
    <dbReference type="NCBI Taxonomy" id="35525"/>
    <lineage>
        <taxon>Eukaryota</taxon>
        <taxon>Metazoa</taxon>
        <taxon>Ecdysozoa</taxon>
        <taxon>Arthropoda</taxon>
        <taxon>Crustacea</taxon>
        <taxon>Branchiopoda</taxon>
        <taxon>Diplostraca</taxon>
        <taxon>Cladocera</taxon>
        <taxon>Anomopoda</taxon>
        <taxon>Daphniidae</taxon>
        <taxon>Daphnia</taxon>
    </lineage>
</organism>
<reference evidence="2 3" key="1">
    <citation type="journal article" date="2023" name="Nucleic Acids Res.">
        <title>The hologenome of Daphnia magna reveals possible DNA methylation and microbiome-mediated evolution of the host genome.</title>
        <authorList>
            <person name="Chaturvedi A."/>
            <person name="Li X."/>
            <person name="Dhandapani V."/>
            <person name="Marshall H."/>
            <person name="Kissane S."/>
            <person name="Cuenca-Cambronero M."/>
            <person name="Asole G."/>
            <person name="Calvet F."/>
            <person name="Ruiz-Romero M."/>
            <person name="Marangio P."/>
            <person name="Guigo R."/>
            <person name="Rago D."/>
            <person name="Mirbahai L."/>
            <person name="Eastwood N."/>
            <person name="Colbourne J.K."/>
            <person name="Zhou J."/>
            <person name="Mallon E."/>
            <person name="Orsini L."/>
        </authorList>
    </citation>
    <scope>NUCLEOTIDE SEQUENCE [LARGE SCALE GENOMIC DNA]</scope>
    <source>
        <strain evidence="2">LRV0_1</strain>
    </source>
</reference>
<evidence type="ECO:0000313" key="3">
    <source>
        <dbReference type="Proteomes" id="UP001234178"/>
    </source>
</evidence>
<gene>
    <name evidence="2" type="ORF">OUZ56_009144</name>
</gene>
<evidence type="ECO:0000256" key="1">
    <source>
        <dbReference type="SAM" id="MobiDB-lite"/>
    </source>
</evidence>
<dbReference type="EMBL" id="JAOYFB010000037">
    <property type="protein sequence ID" value="KAK4023744.1"/>
    <property type="molecule type" value="Genomic_DNA"/>
</dbReference>
<proteinExistence type="predicted"/>
<feature type="compositionally biased region" description="Basic and acidic residues" evidence="1">
    <location>
        <begin position="71"/>
        <end position="84"/>
    </location>
</feature>
<name>A0ABR0AF41_9CRUS</name>
<accession>A0ABR0AF41</accession>
<evidence type="ECO:0000313" key="2">
    <source>
        <dbReference type="EMBL" id="KAK4023744.1"/>
    </source>
</evidence>
<protein>
    <submittedName>
        <fullName evidence="2">Uncharacterized protein</fullName>
    </submittedName>
</protein>
<comment type="caution">
    <text evidence="2">The sequence shown here is derived from an EMBL/GenBank/DDBJ whole genome shotgun (WGS) entry which is preliminary data.</text>
</comment>
<sequence>MALLMTPSVRKEMQIDFFCNVDVITTVANGSKSAVNLLNNYADREGKTRKKGKKKLLASYNDRVITTVLSTRKEEEEEEKKNRDTVGPSLTHRPTGRPIVN</sequence>
<dbReference type="Proteomes" id="UP001234178">
    <property type="component" value="Unassembled WGS sequence"/>
</dbReference>